<reference evidence="10" key="1">
    <citation type="submission" date="2020-10" db="EMBL/GenBank/DDBJ databases">
        <authorList>
            <person name="Gilroy R."/>
        </authorList>
    </citation>
    <scope>NUCLEOTIDE SEQUENCE</scope>
    <source>
        <strain evidence="10">G3-4614</strain>
    </source>
</reference>
<dbReference type="SUPFAM" id="SSF51445">
    <property type="entry name" value="(Trans)glycosidases"/>
    <property type="match status" value="1"/>
</dbReference>
<dbReference type="Pfam" id="PF02838">
    <property type="entry name" value="Glyco_hydro_20b"/>
    <property type="match status" value="1"/>
</dbReference>
<evidence type="ECO:0000259" key="7">
    <source>
        <dbReference type="Pfam" id="PF00728"/>
    </source>
</evidence>
<dbReference type="GO" id="GO:0016020">
    <property type="term" value="C:membrane"/>
    <property type="evidence" value="ECO:0007669"/>
    <property type="project" value="TreeGrafter"/>
</dbReference>
<dbReference type="PROSITE" id="PS51257">
    <property type="entry name" value="PROKAR_LIPOPROTEIN"/>
    <property type="match status" value="1"/>
</dbReference>
<dbReference type="PANTHER" id="PTHR22600:SF57">
    <property type="entry name" value="BETA-N-ACETYLHEXOSAMINIDASE"/>
    <property type="match status" value="1"/>
</dbReference>
<organism evidence="10 11">
    <name type="scientific">Candidatus Caccoplasma merdipullorum</name>
    <dbReference type="NCBI Taxonomy" id="2840718"/>
    <lineage>
        <taxon>Bacteria</taxon>
        <taxon>Pseudomonadati</taxon>
        <taxon>Bacteroidota</taxon>
        <taxon>Bacteroidia</taxon>
        <taxon>Bacteroidales</taxon>
        <taxon>Bacteroidaceae</taxon>
        <taxon>Bacteroidaceae incertae sedis</taxon>
        <taxon>Candidatus Caccoplasma</taxon>
    </lineage>
</organism>
<dbReference type="Gene3D" id="3.20.20.80">
    <property type="entry name" value="Glycosidases"/>
    <property type="match status" value="1"/>
</dbReference>
<dbReference type="InterPro" id="IPR015882">
    <property type="entry name" value="HEX_bac_N"/>
</dbReference>
<dbReference type="EC" id="3.2.1.52" evidence="3"/>
<feature type="domain" description="Glycoside hydrolase family 20 catalytic" evidence="7">
    <location>
        <begin position="150"/>
        <end position="491"/>
    </location>
</feature>
<dbReference type="Proteomes" id="UP000823636">
    <property type="component" value="Unassembled WGS sequence"/>
</dbReference>
<feature type="domain" description="GH29D-like beta-sandwich" evidence="9">
    <location>
        <begin position="539"/>
        <end position="590"/>
    </location>
</feature>
<dbReference type="Pfam" id="PF00728">
    <property type="entry name" value="Glyco_hydro_20"/>
    <property type="match status" value="1"/>
</dbReference>
<dbReference type="InterPro" id="IPR008979">
    <property type="entry name" value="Galactose-bd-like_sf"/>
</dbReference>
<dbReference type="GO" id="GO:0030203">
    <property type="term" value="P:glycosaminoglycan metabolic process"/>
    <property type="evidence" value="ECO:0007669"/>
    <property type="project" value="TreeGrafter"/>
</dbReference>
<accession>A0A9D9E1M6</accession>
<reference evidence="10" key="2">
    <citation type="journal article" date="2021" name="PeerJ">
        <title>Extensive microbial diversity within the chicken gut microbiome revealed by metagenomics and culture.</title>
        <authorList>
            <person name="Gilroy R."/>
            <person name="Ravi A."/>
            <person name="Getino M."/>
            <person name="Pursley I."/>
            <person name="Horton D.L."/>
            <person name="Alikhan N.F."/>
            <person name="Baker D."/>
            <person name="Gharbi K."/>
            <person name="Hall N."/>
            <person name="Watson M."/>
            <person name="Adriaenssens E.M."/>
            <person name="Foster-Nyarko E."/>
            <person name="Jarju S."/>
            <person name="Secka A."/>
            <person name="Antonio M."/>
            <person name="Oren A."/>
            <person name="Chaudhuri R.R."/>
            <person name="La Ragione R."/>
            <person name="Hildebrand F."/>
            <person name="Pallen M.J."/>
        </authorList>
    </citation>
    <scope>NUCLEOTIDE SEQUENCE</scope>
    <source>
        <strain evidence="10">G3-4614</strain>
    </source>
</reference>
<gene>
    <name evidence="10" type="ORF">IAC54_01390</name>
</gene>
<evidence type="ECO:0000256" key="4">
    <source>
        <dbReference type="ARBA" id="ARBA00022801"/>
    </source>
</evidence>
<dbReference type="Gene3D" id="3.30.379.10">
    <property type="entry name" value="Chitobiase/beta-hexosaminidase domain 2-like"/>
    <property type="match status" value="1"/>
</dbReference>
<name>A0A9D9E1M6_9BACT</name>
<protein>
    <recommendedName>
        <fullName evidence="3">beta-N-acetylhexosaminidase</fullName>
        <ecNumber evidence="3">3.2.1.52</ecNumber>
    </recommendedName>
</protein>
<evidence type="ECO:0000256" key="3">
    <source>
        <dbReference type="ARBA" id="ARBA00012663"/>
    </source>
</evidence>
<keyword evidence="4" id="KW-0378">Hydrolase</keyword>
<dbReference type="InterPro" id="IPR025705">
    <property type="entry name" value="Beta_hexosaminidase_sua/sub"/>
</dbReference>
<sequence>MRRIFALGVLCLLISACSSKKNRVIADMIIPQPSEVNVKSGFFNNDSPKISFNGVMPEDKENLCEIIEGIYPDAEIIEDEGVKGDINITLEAFANTTEGSYSLNISRNSIEIAARQPAGLLYAVETVAQLKYLGDGKGIACMDINDIPRFGYRGMHLDVSRHFFDAEFIKKQLDVLAFYKMNRFHWHLTDGAGWRIEIKKYPELTEEAAWRPYKNWKEFWFGGRRYCKQSDEGANGGYYTQEEIKDVVAYAQKRGITIIPEIEMPGHSEEVLAVYPELSCSGRPYVNVDLCPGNEKTFEFLENVLSEVIELFPSEYIHIGGDEADKGSWKTCPKCQAKMRSEGLKNVDELQSYLIRRIEQFLSSKGRKLIGWDEIMQGGLSPYATVMSWRNEEHGIKAAEMGHDAIMTPGGYCYFDYYQDNPITEPEAIGGYLPLSKVYSFNPVPDSLDTETSYHIRGVQANLWTEYMPTEEQVEYMIYPRILALAEVGWSMPENKSWDRFLKAANRHLLILDEKGINAHRIANGVNIKDSVNVDKKEIVISLSCDRIPSEIRYTTDGTDPEISSLLYKEPITVKDSITLKTAAFVNGERVTQPQIFKTYYHKGIGKKATYNLPFCEHYTAAAEASMTDGYRGGASYADGRWQGFRTGDIDIVIDMGEVTEFSEIEANFMQQPGPWIWFPVYVDISVSDDGKEFRNIKHIDTDVPRDSEGTLIKNFGFSGKEKARYIRYFAHQQPLDGAYMFIDEIIIK</sequence>
<evidence type="ECO:0000256" key="2">
    <source>
        <dbReference type="ARBA" id="ARBA00006285"/>
    </source>
</evidence>
<dbReference type="PRINTS" id="PR00738">
    <property type="entry name" value="GLHYDRLASE20"/>
</dbReference>
<dbReference type="InterPro" id="IPR017853">
    <property type="entry name" value="GH"/>
</dbReference>
<evidence type="ECO:0000256" key="1">
    <source>
        <dbReference type="ARBA" id="ARBA00001231"/>
    </source>
</evidence>
<dbReference type="InterPro" id="IPR015883">
    <property type="entry name" value="Glyco_hydro_20_cat"/>
</dbReference>
<dbReference type="SUPFAM" id="SSF55545">
    <property type="entry name" value="beta-N-acetylhexosaminidase-like domain"/>
    <property type="match status" value="1"/>
</dbReference>
<comment type="catalytic activity">
    <reaction evidence="1">
        <text>Hydrolysis of terminal non-reducing N-acetyl-D-hexosamine residues in N-acetyl-beta-D-hexosaminides.</text>
        <dbReference type="EC" id="3.2.1.52"/>
    </reaction>
</comment>
<evidence type="ECO:0000256" key="6">
    <source>
        <dbReference type="PIRSR" id="PIRSR625705-1"/>
    </source>
</evidence>
<dbReference type="CDD" id="cd06563">
    <property type="entry name" value="GH20_chitobiase-like"/>
    <property type="match status" value="1"/>
</dbReference>
<evidence type="ECO:0000313" key="10">
    <source>
        <dbReference type="EMBL" id="MBO8437538.1"/>
    </source>
</evidence>
<keyword evidence="5" id="KW-0326">Glycosidase</keyword>
<proteinExistence type="inferred from homology"/>
<dbReference type="GO" id="GO:0004563">
    <property type="term" value="F:beta-N-acetylhexosaminidase activity"/>
    <property type="evidence" value="ECO:0007669"/>
    <property type="project" value="UniProtKB-EC"/>
</dbReference>
<comment type="caution">
    <text evidence="10">The sequence shown here is derived from an EMBL/GenBank/DDBJ whole genome shotgun (WGS) entry which is preliminary data.</text>
</comment>
<dbReference type="PANTHER" id="PTHR22600">
    <property type="entry name" value="BETA-HEXOSAMINIDASE"/>
    <property type="match status" value="1"/>
</dbReference>
<dbReference type="Gene3D" id="2.60.120.260">
    <property type="entry name" value="Galactose-binding domain-like"/>
    <property type="match status" value="1"/>
</dbReference>
<feature type="active site" description="Proton donor" evidence="6">
    <location>
        <position position="323"/>
    </location>
</feature>
<feature type="domain" description="Beta-hexosaminidase bacterial type N-terminal" evidence="8">
    <location>
        <begin position="29"/>
        <end position="146"/>
    </location>
</feature>
<dbReference type="InterPro" id="IPR029018">
    <property type="entry name" value="Hex-like_dom2"/>
</dbReference>
<dbReference type="SUPFAM" id="SSF49785">
    <property type="entry name" value="Galactose-binding domain-like"/>
    <property type="match status" value="1"/>
</dbReference>
<dbReference type="GO" id="GO:0005975">
    <property type="term" value="P:carbohydrate metabolic process"/>
    <property type="evidence" value="ECO:0007669"/>
    <property type="project" value="InterPro"/>
</dbReference>
<dbReference type="AlphaFoldDB" id="A0A9D9E1M6"/>
<comment type="similarity">
    <text evidence="2">Belongs to the glycosyl hydrolase 20 family.</text>
</comment>
<dbReference type="InterPro" id="IPR059177">
    <property type="entry name" value="GH29D-like_dom"/>
</dbReference>
<dbReference type="EMBL" id="JADIMW010000013">
    <property type="protein sequence ID" value="MBO8437538.1"/>
    <property type="molecule type" value="Genomic_DNA"/>
</dbReference>
<dbReference type="Pfam" id="PF13290">
    <property type="entry name" value="CHB_HEX_C_1"/>
    <property type="match status" value="1"/>
</dbReference>
<evidence type="ECO:0000256" key="5">
    <source>
        <dbReference type="ARBA" id="ARBA00023295"/>
    </source>
</evidence>
<evidence type="ECO:0000259" key="8">
    <source>
        <dbReference type="Pfam" id="PF02838"/>
    </source>
</evidence>
<evidence type="ECO:0000259" key="9">
    <source>
        <dbReference type="Pfam" id="PF13290"/>
    </source>
</evidence>
<evidence type="ECO:0000313" key="11">
    <source>
        <dbReference type="Proteomes" id="UP000823636"/>
    </source>
</evidence>